<feature type="transmembrane region" description="Helical" evidence="8">
    <location>
        <begin position="111"/>
        <end position="129"/>
    </location>
</feature>
<dbReference type="SUPFAM" id="SSF52540">
    <property type="entry name" value="P-loop containing nucleoside triphosphate hydrolases"/>
    <property type="match status" value="2"/>
</dbReference>
<feature type="transmembrane region" description="Helical" evidence="8">
    <location>
        <begin position="40"/>
        <end position="60"/>
    </location>
</feature>
<dbReference type="InterPro" id="IPR017871">
    <property type="entry name" value="ABC_transporter-like_CS"/>
</dbReference>
<dbReference type="AlphaFoldDB" id="A0AAI8Z9B2"/>
<reference evidence="11" key="1">
    <citation type="submission" date="2023-11" db="EMBL/GenBank/DDBJ databases">
        <authorList>
            <person name="Alioto T."/>
            <person name="Alioto T."/>
            <person name="Gomez Garrido J."/>
        </authorList>
    </citation>
    <scope>NUCLEOTIDE SEQUENCE</scope>
</reference>
<keyword evidence="3 8" id="KW-0812">Transmembrane</keyword>
<dbReference type="PANTHER" id="PTHR43394:SF1">
    <property type="entry name" value="ATP-BINDING CASSETTE SUB-FAMILY B MEMBER 10, MITOCHONDRIAL"/>
    <property type="match status" value="1"/>
</dbReference>
<dbReference type="SMART" id="SM00382">
    <property type="entry name" value="AAA"/>
    <property type="match status" value="2"/>
</dbReference>
<dbReference type="GO" id="GO:0005743">
    <property type="term" value="C:mitochondrial inner membrane"/>
    <property type="evidence" value="ECO:0007669"/>
    <property type="project" value="TreeGrafter"/>
</dbReference>
<evidence type="ECO:0000259" key="10">
    <source>
        <dbReference type="PROSITE" id="PS50929"/>
    </source>
</evidence>
<name>A0AAI8Z9B2_9PEZI</name>
<feature type="domain" description="ABC transmembrane type-1" evidence="10">
    <location>
        <begin position="644"/>
        <end position="930"/>
    </location>
</feature>
<dbReference type="Pfam" id="PF00664">
    <property type="entry name" value="ABC_membrane"/>
    <property type="match status" value="2"/>
</dbReference>
<dbReference type="GO" id="GO:0015421">
    <property type="term" value="F:ABC-type oligopeptide transporter activity"/>
    <property type="evidence" value="ECO:0007669"/>
    <property type="project" value="TreeGrafter"/>
</dbReference>
<accession>A0AAI8Z9B2</accession>
<feature type="transmembrane region" description="Helical" evidence="8">
    <location>
        <begin position="789"/>
        <end position="809"/>
    </location>
</feature>
<feature type="domain" description="ABC transporter" evidence="9">
    <location>
        <begin position="313"/>
        <end position="558"/>
    </location>
</feature>
<keyword evidence="7 8" id="KW-0472">Membrane</keyword>
<feature type="transmembrane region" description="Helical" evidence="8">
    <location>
        <begin position="867"/>
        <end position="890"/>
    </location>
</feature>
<dbReference type="FunFam" id="3.40.50.300:FF:000913">
    <property type="entry name" value="ABC multidrug transporter SitT"/>
    <property type="match status" value="1"/>
</dbReference>
<dbReference type="Proteomes" id="UP001296104">
    <property type="component" value="Unassembled WGS sequence"/>
</dbReference>
<dbReference type="PANTHER" id="PTHR43394">
    <property type="entry name" value="ATP-DEPENDENT PERMEASE MDL1, MITOCHONDRIAL"/>
    <property type="match status" value="1"/>
</dbReference>
<dbReference type="Pfam" id="PF00005">
    <property type="entry name" value="ABC_tran"/>
    <property type="match status" value="2"/>
</dbReference>
<feature type="domain" description="ABC transporter" evidence="9">
    <location>
        <begin position="965"/>
        <end position="1201"/>
    </location>
</feature>
<dbReference type="CDD" id="cd18577">
    <property type="entry name" value="ABC_6TM_Pgp_ABCB1_D1_like"/>
    <property type="match status" value="1"/>
</dbReference>
<feature type="transmembrane region" description="Helical" evidence="8">
    <location>
        <begin position="135"/>
        <end position="157"/>
    </location>
</feature>
<dbReference type="CDD" id="cd03249">
    <property type="entry name" value="ABC_MTABC3_MDL1_MDL2"/>
    <property type="match status" value="1"/>
</dbReference>
<keyword evidence="6 8" id="KW-1133">Transmembrane helix</keyword>
<comment type="subcellular location">
    <subcellularLocation>
        <location evidence="1">Membrane</location>
        <topology evidence="1">Multi-pass membrane protein</topology>
    </subcellularLocation>
</comment>
<feature type="transmembrane region" description="Helical" evidence="8">
    <location>
        <begin position="763"/>
        <end position="783"/>
    </location>
</feature>
<dbReference type="InterPro" id="IPR027417">
    <property type="entry name" value="P-loop_NTPase"/>
</dbReference>
<dbReference type="GO" id="GO:0090374">
    <property type="term" value="P:oligopeptide export from mitochondrion"/>
    <property type="evidence" value="ECO:0007669"/>
    <property type="project" value="TreeGrafter"/>
</dbReference>
<evidence type="ECO:0000256" key="8">
    <source>
        <dbReference type="SAM" id="Phobius"/>
    </source>
</evidence>
<evidence type="ECO:0000313" key="12">
    <source>
        <dbReference type="Proteomes" id="UP001296104"/>
    </source>
</evidence>
<dbReference type="EMBL" id="CAVMBE010000138">
    <property type="protein sequence ID" value="CAK4034816.1"/>
    <property type="molecule type" value="Genomic_DNA"/>
</dbReference>
<dbReference type="InterPro" id="IPR011527">
    <property type="entry name" value="ABC1_TM_dom"/>
</dbReference>
<evidence type="ECO:0000256" key="3">
    <source>
        <dbReference type="ARBA" id="ARBA00022692"/>
    </source>
</evidence>
<evidence type="ECO:0000256" key="7">
    <source>
        <dbReference type="ARBA" id="ARBA00023136"/>
    </source>
</evidence>
<keyword evidence="12" id="KW-1185">Reference proteome</keyword>
<feature type="transmembrane region" description="Helical" evidence="8">
    <location>
        <begin position="210"/>
        <end position="233"/>
    </location>
</feature>
<feature type="transmembrane region" description="Helical" evidence="8">
    <location>
        <begin position="253"/>
        <end position="283"/>
    </location>
</feature>
<dbReference type="PROSITE" id="PS50893">
    <property type="entry name" value="ABC_TRANSPORTER_2"/>
    <property type="match status" value="2"/>
</dbReference>
<feature type="domain" description="ABC transmembrane type-1" evidence="10">
    <location>
        <begin position="1"/>
        <end position="278"/>
    </location>
</feature>
<protein>
    <submittedName>
        <fullName evidence="11">Multidrug resistance</fullName>
    </submittedName>
</protein>
<dbReference type="PROSITE" id="PS50929">
    <property type="entry name" value="ABC_TM1F"/>
    <property type="match status" value="2"/>
</dbReference>
<dbReference type="CDD" id="cd18578">
    <property type="entry name" value="ABC_6TM_Pgp_ABCB1_D2_like"/>
    <property type="match status" value="1"/>
</dbReference>
<organism evidence="11 12">
    <name type="scientific">Lecanosticta acicola</name>
    <dbReference type="NCBI Taxonomy" id="111012"/>
    <lineage>
        <taxon>Eukaryota</taxon>
        <taxon>Fungi</taxon>
        <taxon>Dikarya</taxon>
        <taxon>Ascomycota</taxon>
        <taxon>Pezizomycotina</taxon>
        <taxon>Dothideomycetes</taxon>
        <taxon>Dothideomycetidae</taxon>
        <taxon>Mycosphaerellales</taxon>
        <taxon>Mycosphaerellaceae</taxon>
        <taxon>Lecanosticta</taxon>
    </lineage>
</organism>
<dbReference type="GO" id="GO:0005524">
    <property type="term" value="F:ATP binding"/>
    <property type="evidence" value="ECO:0007669"/>
    <property type="project" value="UniProtKB-KW"/>
</dbReference>
<proteinExistence type="inferred from homology"/>
<dbReference type="GO" id="GO:0016887">
    <property type="term" value="F:ATP hydrolysis activity"/>
    <property type="evidence" value="ECO:0007669"/>
    <property type="project" value="InterPro"/>
</dbReference>
<evidence type="ECO:0000256" key="4">
    <source>
        <dbReference type="ARBA" id="ARBA00022741"/>
    </source>
</evidence>
<keyword evidence="5" id="KW-0067">ATP-binding</keyword>
<dbReference type="Gene3D" id="3.40.50.300">
    <property type="entry name" value="P-loop containing nucleotide triphosphate hydrolases"/>
    <property type="match status" value="2"/>
</dbReference>
<evidence type="ECO:0000313" key="11">
    <source>
        <dbReference type="EMBL" id="CAK4034816.1"/>
    </source>
</evidence>
<dbReference type="PROSITE" id="PS00211">
    <property type="entry name" value="ABC_TRANSPORTER_1"/>
    <property type="match status" value="2"/>
</dbReference>
<dbReference type="Gene3D" id="1.20.1560.10">
    <property type="entry name" value="ABC transporter type 1, transmembrane domain"/>
    <property type="match status" value="1"/>
</dbReference>
<dbReference type="SUPFAM" id="SSF90123">
    <property type="entry name" value="ABC transporter transmembrane region"/>
    <property type="match status" value="2"/>
</dbReference>
<feature type="transmembrane region" description="Helical" evidence="8">
    <location>
        <begin position="644"/>
        <end position="664"/>
    </location>
</feature>
<comment type="similarity">
    <text evidence="2">Belongs to the ABC transporter superfamily. ABCB family. Multidrug resistance exporter (TC 3.A.1.201) subfamily.</text>
</comment>
<comment type="caution">
    <text evidence="11">The sequence shown here is derived from an EMBL/GenBank/DDBJ whole genome shotgun (WGS) entry which is preliminary data.</text>
</comment>
<evidence type="ECO:0000256" key="2">
    <source>
        <dbReference type="ARBA" id="ARBA00007577"/>
    </source>
</evidence>
<dbReference type="FunFam" id="3.40.50.300:FF:000251">
    <property type="entry name" value="ABC transporter B family member 19"/>
    <property type="match status" value="1"/>
</dbReference>
<dbReference type="InterPro" id="IPR003439">
    <property type="entry name" value="ABC_transporter-like_ATP-bd"/>
</dbReference>
<dbReference type="InterPro" id="IPR036640">
    <property type="entry name" value="ABC1_TM_sf"/>
</dbReference>
<evidence type="ECO:0000256" key="5">
    <source>
        <dbReference type="ARBA" id="ARBA00022840"/>
    </source>
</evidence>
<evidence type="ECO:0000256" key="1">
    <source>
        <dbReference type="ARBA" id="ARBA00004141"/>
    </source>
</evidence>
<evidence type="ECO:0000259" key="9">
    <source>
        <dbReference type="PROSITE" id="PS50893"/>
    </source>
</evidence>
<dbReference type="InterPro" id="IPR039421">
    <property type="entry name" value="Type_1_exporter"/>
</dbReference>
<keyword evidence="4" id="KW-0547">Nucleotide-binding</keyword>
<evidence type="ECO:0000256" key="6">
    <source>
        <dbReference type="ARBA" id="ARBA00022989"/>
    </source>
</evidence>
<gene>
    <name evidence="11" type="ORF">LECACI_7A009974</name>
</gene>
<dbReference type="InterPro" id="IPR003593">
    <property type="entry name" value="AAA+_ATPase"/>
</dbReference>
<sequence length="1206" mass="129126">MPLMTIVFGTLSNSFADIVSGEITAEDFLKALLTFSLYFVYLGIAEFVGSYAMWIGFTLAGESMTNKIRHDLLSSLLQKGVAFLDESGTGEVINLLGCDADSLMDALSFKLGKVIAALTSVLVAFLIAFSRSWQLTLIVGSGLFAFAAAGGAGAFVISKSTTLASVHQTEAASIAQEAISGIACTVASSAEKLVSSKYRKSLEKAYRPAVYARISGEMMIATITSTATCLFSLAFWRGSRYYVNGQASFADVLIVLLAVLLGTASLGLVGPNIQAVLAGFSAARKMFATMMRPSSVDAGQDTGVELQSVRGAIRFENVDFAYPTRPDVKVLNSFSLHIPAGGTTAIVGASGCGKSTIIKLLQRFYDPLKGTIRLDGQRLSDLDLKDLRKYVAVVSQEPDLFNTSVYNNIRFGLLRSGRQLDEDQVHREIVAAAQAANIHEAILGMPDGYQTIVGERGARLSGGQRQRVAIARALVANPKILLLDEATSALDTVSESLIQEALASCADKDRTVIIIAHRLSTIKTADNVVVMADGEIVEQGDYENLIKRRGALYRLQNIQQPEKDVVGAHLAPLTADLAVADPESSTITLASSDTTANSVKPLLQTDFKSPSLHAGEEDAQNSDNRNLFGFLFDFNKPSWLQMGFGMCWAIVSGCGSTIQAYLFANAVTSFSTKSLKESKFLSTVDFWAGMLALLAAGQLVASAIRGTSLAICSERFLLQARTQAFDQMLRQEIAYFDEKGGQHLVLLLSTTLGQLNSLSVSQVAIFVVGFTGLISAIALSIAVDWKLGLVFTAMGPILLASGYLQGAFATQREQHSRALYHDAVVLATESIDCIGTVVSLGLEEDLLERFRSLLTSQARRAARKAHVACCVYALSQAAMYLCFTGCFYYGGRLLALKRTTMLDFFVCYTAIVTSTPSTGACFNMLPEIRKGLDACQQLLSLLSRKSAIDASSPAGTTVTGGSAEIATCGVDFRYPTRPDAVALQDITITASPGQFIALVGPSGSGKSTVLSLIERFYDPAFGSILHNGADIRTLNLSGYRKRMALITQQTALFSGTIRENIVLASQSATEDDIRKAMKMAAIDDFVDSLPEGLNTTVGHRGLSLSGGQRQRIAIARALLGDPTVLLLDEATSALDSTAEQLVQSAINAAARGRTTIAVAQRLSTVRHADRIYVIQSGRVVEGGTHEQLMHLDGVYASMILVQESVK</sequence>